<evidence type="ECO:0000313" key="1">
    <source>
        <dbReference type="EMBL" id="OAT46674.1"/>
    </source>
</evidence>
<protein>
    <submittedName>
        <fullName evidence="1">Uncharacterized protein</fullName>
    </submittedName>
</protein>
<name>A0AAJ3LTP8_PROHU</name>
<reference evidence="1 2" key="1">
    <citation type="submission" date="2016-04" db="EMBL/GenBank/DDBJ databases">
        <title>ATOL: Assembling a taxonomically balanced genome-scale reconstruction of the evolutionary history of the Enterobacteriaceae.</title>
        <authorList>
            <person name="Plunkett G.III."/>
            <person name="Neeno-Eckwall E.C."/>
            <person name="Glasner J.D."/>
            <person name="Perna N.T."/>
        </authorList>
    </citation>
    <scope>NUCLEOTIDE SEQUENCE [LARGE SCALE GENOMIC DNA]</scope>
    <source>
        <strain evidence="1 2">ATCC 700826</strain>
    </source>
</reference>
<comment type="caution">
    <text evidence="1">The sequence shown here is derived from an EMBL/GenBank/DDBJ whole genome shotgun (WGS) entry which is preliminary data.</text>
</comment>
<evidence type="ECO:0000313" key="2">
    <source>
        <dbReference type="Proteomes" id="UP000078250"/>
    </source>
</evidence>
<keyword evidence="2" id="KW-1185">Reference proteome</keyword>
<dbReference type="RefSeq" id="WP_082918426.1">
    <property type="nucleotide sequence ID" value="NZ_LXEV01000023.1"/>
</dbReference>
<accession>A0AAJ3LTP8</accession>
<sequence length="74" mass="8911">MSIQRSRAWRQCVNRKNKHQEMGSAQFAFKPEKKWRNLYTRSLKMTRAEQLGIEYPRISRSQRRLNALLDISES</sequence>
<dbReference type="AlphaFoldDB" id="A0AAJ3LTP8"/>
<organism evidence="1 2">
    <name type="scientific">Proteus hauseri ATCC 700826</name>
    <dbReference type="NCBI Taxonomy" id="1354271"/>
    <lineage>
        <taxon>Bacteria</taxon>
        <taxon>Pseudomonadati</taxon>
        <taxon>Pseudomonadota</taxon>
        <taxon>Gammaproteobacteria</taxon>
        <taxon>Enterobacterales</taxon>
        <taxon>Morganellaceae</taxon>
        <taxon>Proteus</taxon>
    </lineage>
</organism>
<dbReference type="EMBL" id="LXEV01000023">
    <property type="protein sequence ID" value="OAT46674.1"/>
    <property type="molecule type" value="Genomic_DNA"/>
</dbReference>
<dbReference type="Proteomes" id="UP000078250">
    <property type="component" value="Unassembled WGS sequence"/>
</dbReference>
<gene>
    <name evidence="1" type="ORF">M997_2156</name>
</gene>
<proteinExistence type="predicted"/>